<dbReference type="STRING" id="1433126.BN938_2326"/>
<dbReference type="eggNOG" id="COG3210">
    <property type="taxonomic scope" value="Bacteria"/>
</dbReference>
<evidence type="ECO:0000313" key="4">
    <source>
        <dbReference type="Proteomes" id="UP000027616"/>
    </source>
</evidence>
<dbReference type="InterPro" id="IPR024361">
    <property type="entry name" value="BACON"/>
</dbReference>
<dbReference type="OrthoDB" id="1050691at2"/>
<accession>A0A060RDQ3</accession>
<sequence length="326" mass="35927">MKINIFLFLPLLWVLTGCDSGKVPDPSQEITLYISANALSFEAASESKTFSVVSNGSWTISCSDGWLYFSTNSGNGNAEITATVAANGGQNGRTAVVTVVAGAATKTINVQQLGELPDILVDDKPLMLESSEGAFVLELTANVEYEILVSGEWLQQLQTKTMEKFTHTFSYKANISSKERQAVITIKERDSKTPITRTITVTQRGLIVVEKSLEEFLKTDLRGAVYNGDKFSFEFSEYSHQIAVNPARRTFRIQNYRQDTVCSVSLSAVATGLEQQITVTGQNLVLGVGEKVDFRTKVVKLTEDRVWLWAEDDKSGFIVTTNCSTR</sequence>
<evidence type="ECO:0000259" key="2">
    <source>
        <dbReference type="Pfam" id="PF19190"/>
    </source>
</evidence>
<dbReference type="HOGENOM" id="CLU_852104_0_0_10"/>
<dbReference type="KEGG" id="rbc:BN938_2326"/>
<organism evidence="3 4">
    <name type="scientific">Mucinivorans hirudinis</name>
    <dbReference type="NCBI Taxonomy" id="1433126"/>
    <lineage>
        <taxon>Bacteria</taxon>
        <taxon>Pseudomonadati</taxon>
        <taxon>Bacteroidota</taxon>
        <taxon>Bacteroidia</taxon>
        <taxon>Bacteroidales</taxon>
        <taxon>Rikenellaceae</taxon>
        <taxon>Mucinivorans</taxon>
    </lineage>
</organism>
<dbReference type="CDD" id="cd14948">
    <property type="entry name" value="BACON"/>
    <property type="match status" value="2"/>
</dbReference>
<dbReference type="InterPro" id="IPR013783">
    <property type="entry name" value="Ig-like_fold"/>
</dbReference>
<dbReference type="Pfam" id="PF13004">
    <property type="entry name" value="BACON"/>
    <property type="match status" value="1"/>
</dbReference>
<dbReference type="Pfam" id="PF19190">
    <property type="entry name" value="BACON_2"/>
    <property type="match status" value="1"/>
</dbReference>
<gene>
    <name evidence="3" type="ORF">BN938_2326</name>
</gene>
<dbReference type="PROSITE" id="PS51257">
    <property type="entry name" value="PROKAR_LIPOPROTEIN"/>
    <property type="match status" value="1"/>
</dbReference>
<evidence type="ECO:0000313" key="3">
    <source>
        <dbReference type="EMBL" id="CDN32398.1"/>
    </source>
</evidence>
<protein>
    <recommendedName>
        <fullName evidence="1 2">BACON domain-containing protein</fullName>
    </recommendedName>
</protein>
<proteinExistence type="predicted"/>
<reference evidence="3 4" key="1">
    <citation type="journal article" date="2015" name="Genome Announc.">
        <title>Complete Genome Sequence of the Novel Leech Symbiont Mucinivorans hirudinis M3T.</title>
        <authorList>
            <person name="Nelson M.C."/>
            <person name="Bomar L."/>
            <person name="Graf J."/>
        </authorList>
    </citation>
    <scope>NUCLEOTIDE SEQUENCE [LARGE SCALE GENOMIC DNA]</scope>
    <source>
        <strain evidence="4">M3</strain>
    </source>
</reference>
<keyword evidence="4" id="KW-1185">Reference proteome</keyword>
<feature type="domain" description="BACON" evidence="2">
    <location>
        <begin position="32"/>
        <end position="112"/>
    </location>
</feature>
<evidence type="ECO:0000259" key="1">
    <source>
        <dbReference type="Pfam" id="PF13004"/>
    </source>
</evidence>
<name>A0A060RDQ3_9BACT</name>
<dbReference type="EMBL" id="HG934468">
    <property type="protein sequence ID" value="CDN32398.1"/>
    <property type="molecule type" value="Genomic_DNA"/>
</dbReference>
<dbReference type="Proteomes" id="UP000027616">
    <property type="component" value="Chromosome I"/>
</dbReference>
<feature type="domain" description="BACON" evidence="1">
    <location>
        <begin position="150"/>
        <end position="203"/>
    </location>
</feature>
<dbReference type="AlphaFoldDB" id="A0A060RDQ3"/>
<dbReference type="Gene3D" id="2.60.40.10">
    <property type="entry name" value="Immunoglobulins"/>
    <property type="match status" value="2"/>
</dbReference>